<keyword evidence="5 8" id="KW-0539">Nucleus</keyword>
<dbReference type="GO" id="GO:1902977">
    <property type="term" value="P:mitotic DNA replication preinitiation complex assembly"/>
    <property type="evidence" value="ECO:0007669"/>
    <property type="project" value="TreeGrafter"/>
</dbReference>
<sequence length="455" mass="49288">MSVQAANALRDELKTWEKNFRADHGRKPGRDDIKNDESIAAKYKIFNGLNGRSKPVHIQPEAPVGATPPRRATRRSIPNVQPLGEWPTNSSRGTPQKAVPAHKTLAAIALSPVNEDQATPAHIKCLLGPTPQRDGQVLGIFDMLESGTPSKGTADAAAFNGTLVAATPSKSVKSIASLDALSRTPQSSGTRRFLDRFAGTPLKRKRDTLDVGTPGTSKRAFSTPAFLRRSFPLAQIEEDHEELPAMLPPLPPRRSLARSLSSIIRDMKKSEDKRMEDEWDVLDELEAAARGEERRPARPEVMSDDEFDPAAHGALGPNGLPRKVWKKKGLKRTTKAHKFKPVLRKPRKAAELEDVLEEEVVSETRQTGAVPGVVDGDADYTDNDELPDIATMSAKPPQAKASTAAVADAAPPDGPVSKVAKKVSASANANFHKLKIKNKNSKANGRGGGKRFGKR</sequence>
<dbReference type="InterPro" id="IPR040203">
    <property type="entry name" value="Sld2"/>
</dbReference>
<accession>A0A1V8SZ48</accession>
<dbReference type="GO" id="GO:0003688">
    <property type="term" value="F:DNA replication origin binding"/>
    <property type="evidence" value="ECO:0007669"/>
    <property type="project" value="TreeGrafter"/>
</dbReference>
<gene>
    <name evidence="10" type="ORF">B0A48_09359</name>
</gene>
<reference evidence="11" key="1">
    <citation type="submission" date="2017-03" db="EMBL/GenBank/DDBJ databases">
        <title>Genomes of endolithic fungi from Antarctica.</title>
        <authorList>
            <person name="Coleine C."/>
            <person name="Masonjones S."/>
            <person name="Stajich J.E."/>
        </authorList>
    </citation>
    <scope>NUCLEOTIDE SEQUENCE [LARGE SCALE GENOMIC DNA]</scope>
    <source>
        <strain evidence="11">CCFEE 5527</strain>
    </source>
</reference>
<dbReference type="GO" id="GO:0000727">
    <property type="term" value="P:double-strand break repair via break-induced replication"/>
    <property type="evidence" value="ECO:0007669"/>
    <property type="project" value="TreeGrafter"/>
</dbReference>
<dbReference type="PANTHER" id="PTHR28124">
    <property type="entry name" value="DNA REPLICATION REGULATOR SLD2"/>
    <property type="match status" value="1"/>
</dbReference>
<dbReference type="GO" id="GO:0006270">
    <property type="term" value="P:DNA replication initiation"/>
    <property type="evidence" value="ECO:0007669"/>
    <property type="project" value="UniProtKB-UniRule"/>
</dbReference>
<evidence type="ECO:0000256" key="7">
    <source>
        <dbReference type="ARBA" id="ARBA00025253"/>
    </source>
</evidence>
<feature type="region of interest" description="Disordered" evidence="9">
    <location>
        <begin position="50"/>
        <end position="98"/>
    </location>
</feature>
<organism evidence="10 11">
    <name type="scientific">Cryoendolithus antarcticus</name>
    <dbReference type="NCBI Taxonomy" id="1507870"/>
    <lineage>
        <taxon>Eukaryota</taxon>
        <taxon>Fungi</taxon>
        <taxon>Dikarya</taxon>
        <taxon>Ascomycota</taxon>
        <taxon>Pezizomycotina</taxon>
        <taxon>Dothideomycetes</taxon>
        <taxon>Dothideomycetidae</taxon>
        <taxon>Cladosporiales</taxon>
        <taxon>Cladosporiaceae</taxon>
        <taxon>Cryoendolithus</taxon>
    </lineage>
</organism>
<evidence type="ECO:0000256" key="9">
    <source>
        <dbReference type="SAM" id="MobiDB-lite"/>
    </source>
</evidence>
<feature type="region of interest" description="Disordered" evidence="9">
    <location>
        <begin position="359"/>
        <end position="455"/>
    </location>
</feature>
<evidence type="ECO:0000313" key="11">
    <source>
        <dbReference type="Proteomes" id="UP000192596"/>
    </source>
</evidence>
<dbReference type="EMBL" id="NAJO01000021">
    <property type="protein sequence ID" value="OQO04437.1"/>
    <property type="molecule type" value="Genomic_DNA"/>
</dbReference>
<keyword evidence="6 8" id="KW-0131">Cell cycle</keyword>
<dbReference type="Pfam" id="PF11719">
    <property type="entry name" value="Drc1-Sld2"/>
    <property type="match status" value="1"/>
</dbReference>
<dbReference type="GO" id="GO:0031261">
    <property type="term" value="C:DNA replication preinitiation complex"/>
    <property type="evidence" value="ECO:0007669"/>
    <property type="project" value="TreeGrafter"/>
</dbReference>
<evidence type="ECO:0000313" key="10">
    <source>
        <dbReference type="EMBL" id="OQO04437.1"/>
    </source>
</evidence>
<protein>
    <recommendedName>
        <fullName evidence="3 8">DNA replication regulator SLD2</fullName>
    </recommendedName>
</protein>
<evidence type="ECO:0000256" key="1">
    <source>
        <dbReference type="ARBA" id="ARBA00004123"/>
    </source>
</evidence>
<dbReference type="Gene3D" id="1.10.10.1460">
    <property type="match status" value="1"/>
</dbReference>
<dbReference type="GO" id="GO:0003697">
    <property type="term" value="F:single-stranded DNA binding"/>
    <property type="evidence" value="ECO:0007669"/>
    <property type="project" value="TreeGrafter"/>
</dbReference>
<comment type="similarity">
    <text evidence="2 8">Belongs to the SLD2 family.</text>
</comment>
<keyword evidence="11" id="KW-1185">Reference proteome</keyword>
<dbReference type="PANTHER" id="PTHR28124:SF1">
    <property type="entry name" value="DNA REPLICATION REGULATOR SLD2"/>
    <property type="match status" value="1"/>
</dbReference>
<dbReference type="InterPro" id="IPR021110">
    <property type="entry name" value="DNA_rep_checkpnt_protein"/>
</dbReference>
<comment type="caution">
    <text evidence="10">The sequence shown here is derived from an EMBL/GenBank/DDBJ whole genome shotgun (WGS) entry which is preliminary data.</text>
</comment>
<feature type="region of interest" description="Disordered" evidence="9">
    <location>
        <begin position="290"/>
        <end position="331"/>
    </location>
</feature>
<comment type="function">
    <text evidence="7 8">Has a role in the initiation of DNA replication. Required at S-phase checkpoint.</text>
</comment>
<keyword evidence="4 8" id="KW-0235">DNA replication</keyword>
<evidence type="ECO:0000256" key="8">
    <source>
        <dbReference type="RuleBase" id="RU367067"/>
    </source>
</evidence>
<evidence type="ECO:0000256" key="2">
    <source>
        <dbReference type="ARBA" id="ARBA00007276"/>
    </source>
</evidence>
<evidence type="ECO:0000256" key="4">
    <source>
        <dbReference type="ARBA" id="ARBA00022705"/>
    </source>
</evidence>
<name>A0A1V8SZ48_9PEZI</name>
<dbReference type="CDD" id="cd22289">
    <property type="entry name" value="RecQL4_SLD2_NTD"/>
    <property type="match status" value="1"/>
</dbReference>
<dbReference type="AlphaFoldDB" id="A0A1V8SZ48"/>
<evidence type="ECO:0000256" key="6">
    <source>
        <dbReference type="ARBA" id="ARBA00023306"/>
    </source>
</evidence>
<feature type="compositionally biased region" description="Low complexity" evidence="9">
    <location>
        <begin position="399"/>
        <end position="427"/>
    </location>
</feature>
<dbReference type="OrthoDB" id="8775810at2759"/>
<dbReference type="Proteomes" id="UP000192596">
    <property type="component" value="Unassembled WGS sequence"/>
</dbReference>
<dbReference type="InParanoid" id="A0A1V8SZ48"/>
<evidence type="ECO:0000256" key="3">
    <source>
        <dbReference type="ARBA" id="ARBA00018363"/>
    </source>
</evidence>
<proteinExistence type="inferred from homology"/>
<feature type="compositionally biased region" description="Acidic residues" evidence="9">
    <location>
        <begin position="376"/>
        <end position="387"/>
    </location>
</feature>
<comment type="subcellular location">
    <subcellularLocation>
        <location evidence="1 8">Nucleus</location>
    </subcellularLocation>
</comment>
<evidence type="ECO:0000256" key="5">
    <source>
        <dbReference type="ARBA" id="ARBA00023242"/>
    </source>
</evidence>